<protein>
    <recommendedName>
        <fullName evidence="7">CUB-like domain-containing protein</fullName>
    </recommendedName>
</protein>
<keyword evidence="6" id="KW-1185">Reference proteome</keyword>
<feature type="domain" description="DUF7591" evidence="3">
    <location>
        <begin position="231"/>
        <end position="340"/>
    </location>
</feature>
<dbReference type="AlphaFoldDB" id="G0NF35"/>
<evidence type="ECO:0000259" key="3">
    <source>
        <dbReference type="Pfam" id="PF24511"/>
    </source>
</evidence>
<keyword evidence="1" id="KW-0732">Signal</keyword>
<dbReference type="Pfam" id="PF24512">
    <property type="entry name" value="DUF7592"/>
    <property type="match status" value="1"/>
</dbReference>
<dbReference type="InParanoid" id="G0NF35"/>
<evidence type="ECO:0000256" key="1">
    <source>
        <dbReference type="SAM" id="SignalP"/>
    </source>
</evidence>
<proteinExistence type="predicted"/>
<dbReference type="HOGENOM" id="CLU_025754_0_0_1"/>
<evidence type="ECO:0000313" key="5">
    <source>
        <dbReference type="EMBL" id="EGT59100.1"/>
    </source>
</evidence>
<evidence type="ECO:0000313" key="6">
    <source>
        <dbReference type="Proteomes" id="UP000008068"/>
    </source>
</evidence>
<accession>G0NF35</accession>
<feature type="chain" id="PRO_5003405675" description="CUB-like domain-containing protein" evidence="1">
    <location>
        <begin position="17"/>
        <end position="481"/>
    </location>
</feature>
<dbReference type="STRING" id="135651.G0NF35"/>
<dbReference type="PANTHER" id="PTHR47407:SF2">
    <property type="entry name" value="CUB-LIKE DOMAIN-CONTAINING PROTEIN-RELATED"/>
    <property type="match status" value="1"/>
</dbReference>
<dbReference type="eggNOG" id="ENOG502SUN8">
    <property type="taxonomic scope" value="Eukaryota"/>
</dbReference>
<evidence type="ECO:0000259" key="2">
    <source>
        <dbReference type="Pfam" id="PF02408"/>
    </source>
</evidence>
<feature type="signal peptide" evidence="1">
    <location>
        <begin position="1"/>
        <end position="16"/>
    </location>
</feature>
<dbReference type="InterPro" id="IPR003366">
    <property type="entry name" value="CUB-like_dom"/>
</dbReference>
<reference evidence="6" key="1">
    <citation type="submission" date="2011-07" db="EMBL/GenBank/DDBJ databases">
        <authorList>
            <consortium name="Caenorhabditis brenneri Sequencing and Analysis Consortium"/>
            <person name="Wilson R.K."/>
        </authorList>
    </citation>
    <scope>NUCLEOTIDE SEQUENCE [LARGE SCALE GENOMIC DNA]</scope>
    <source>
        <strain evidence="6">PB2801</strain>
    </source>
</reference>
<name>G0NF35_CAEBE</name>
<feature type="domain" description="CUB-like" evidence="2">
    <location>
        <begin position="18"/>
        <end position="62"/>
    </location>
</feature>
<dbReference type="OMA" id="DANSTCL"/>
<dbReference type="FunCoup" id="G0NF35">
    <property type="interactions" value="1143"/>
</dbReference>
<dbReference type="PANTHER" id="PTHR47407">
    <property type="entry name" value="PROTEIN CBG15905-RELATED"/>
    <property type="match status" value="1"/>
</dbReference>
<dbReference type="Pfam" id="PF02408">
    <property type="entry name" value="CUB_2"/>
    <property type="match status" value="1"/>
</dbReference>
<dbReference type="EMBL" id="GL379874">
    <property type="protein sequence ID" value="EGT59100.1"/>
    <property type="molecule type" value="Genomic_DNA"/>
</dbReference>
<dbReference type="InterPro" id="IPR056013">
    <property type="entry name" value="DUF7591"/>
</dbReference>
<feature type="domain" description="DUF7592" evidence="4">
    <location>
        <begin position="128"/>
        <end position="212"/>
    </location>
</feature>
<evidence type="ECO:0000259" key="4">
    <source>
        <dbReference type="Pfam" id="PF24512"/>
    </source>
</evidence>
<sequence>MITIIFLFSFLVFARAAIPACNGPVVFNPPQDTTQYTWYPSNFNGSQAPSFPDDYKCEYQVTWKMSKLKNQVLQINVPQGWVTKSNQELFFFVSNGGKIQLDTTKSGVQFGFNLKWEQYVNINPVLFNVTVADLRPNLLNYFDNRSTVITAETRVSLTVMPQFDSSYRQFFRAVVFFDGASTSETCLGTGLQVIDSKTQLVSSGKVLTVMNLAYSLDGYDGTVEIQFQDFENTKDIKKYVPLMFDPNGNIDDYLTLAFDAADEPIALQSCCDPDGADVLTSIGGTGTLDVYLGGVTKSKSNLIASYSGGNTGSTLPQLIMGSSITYVMSGGSVSLNVSRDVSIFQYTDYERKCLLVSPDYGNPSQYQDVEFEIFAPLMNQTYSNPDTVFRYSIQSVDLVPGVTFEIRCVGEVNTTVLSYNNSNLPTLNTAMSMQGSQLQIAYDSNDQINLGLHMTFEVLKSGCSSFSELLIFVFLGVFMLV</sequence>
<dbReference type="InterPro" id="IPR056014">
    <property type="entry name" value="DUF7592"/>
</dbReference>
<evidence type="ECO:0008006" key="7">
    <source>
        <dbReference type="Google" id="ProtNLM"/>
    </source>
</evidence>
<gene>
    <name evidence="5" type="ORF">CAEBREN_09496</name>
</gene>
<organism evidence="6">
    <name type="scientific">Caenorhabditis brenneri</name>
    <name type="common">Nematode worm</name>
    <dbReference type="NCBI Taxonomy" id="135651"/>
    <lineage>
        <taxon>Eukaryota</taxon>
        <taxon>Metazoa</taxon>
        <taxon>Ecdysozoa</taxon>
        <taxon>Nematoda</taxon>
        <taxon>Chromadorea</taxon>
        <taxon>Rhabditida</taxon>
        <taxon>Rhabditina</taxon>
        <taxon>Rhabditomorpha</taxon>
        <taxon>Rhabditoidea</taxon>
        <taxon>Rhabditidae</taxon>
        <taxon>Peloderinae</taxon>
        <taxon>Caenorhabditis</taxon>
    </lineage>
</organism>
<dbReference type="Proteomes" id="UP000008068">
    <property type="component" value="Unassembled WGS sequence"/>
</dbReference>
<dbReference type="OrthoDB" id="5874661at2759"/>
<dbReference type="Pfam" id="PF24511">
    <property type="entry name" value="DUF7591"/>
    <property type="match status" value="1"/>
</dbReference>